<feature type="non-terminal residue" evidence="1">
    <location>
        <position position="79"/>
    </location>
</feature>
<name>A0ABU3K2V3_9ACTN</name>
<keyword evidence="2" id="KW-1185">Reference proteome</keyword>
<dbReference type="Proteomes" id="UP001249760">
    <property type="component" value="Unassembled WGS sequence"/>
</dbReference>
<protein>
    <submittedName>
        <fullName evidence="1">Sugar phosphotransferase</fullName>
    </submittedName>
</protein>
<gene>
    <name evidence="1" type="ORF">QNO04_34110</name>
</gene>
<reference evidence="1 2" key="1">
    <citation type="submission" date="2023-05" db="EMBL/GenBank/DDBJ databases">
        <title>Streptomyces fuscus sp. nov., a brown-black pigment producing actinomyces isolated from dry sand of Sea duck farm.</title>
        <authorList>
            <person name="Xie J."/>
            <person name="Shen N."/>
        </authorList>
    </citation>
    <scope>NUCLEOTIDE SEQUENCE [LARGE SCALE GENOMIC DNA]</scope>
    <source>
        <strain evidence="1 2">CGMCC 4.1745</strain>
    </source>
</reference>
<evidence type="ECO:0000313" key="2">
    <source>
        <dbReference type="Proteomes" id="UP001249760"/>
    </source>
</evidence>
<organism evidence="1 2">
    <name type="scientific">Streptomyces lusitanus</name>
    <dbReference type="NCBI Taxonomy" id="68232"/>
    <lineage>
        <taxon>Bacteria</taxon>
        <taxon>Bacillati</taxon>
        <taxon>Actinomycetota</taxon>
        <taxon>Actinomycetes</taxon>
        <taxon>Kitasatosporales</taxon>
        <taxon>Streptomycetaceae</taxon>
        <taxon>Streptomyces</taxon>
    </lineage>
</organism>
<dbReference type="EMBL" id="JASKMA010000067">
    <property type="protein sequence ID" value="MDT6988492.1"/>
    <property type="molecule type" value="Genomic_DNA"/>
</dbReference>
<comment type="caution">
    <text evidence="1">The sequence shown here is derived from an EMBL/GenBank/DDBJ whole genome shotgun (WGS) entry which is preliminary data.</text>
</comment>
<accession>A0ABU3K2V3</accession>
<evidence type="ECO:0000313" key="1">
    <source>
        <dbReference type="EMBL" id="MDT6988492.1"/>
    </source>
</evidence>
<sequence>MAPASRRVRRLARRGLGVGRKVRDRASAARLARQRQGLLGADAGVRPVSFDGLSLWGRVVDGFTAAGTAADNLGLVADA</sequence>
<proteinExistence type="predicted"/>